<dbReference type="CDD" id="cd01127">
    <property type="entry name" value="TrwB_TraG_TraD_VirD4"/>
    <property type="match status" value="1"/>
</dbReference>
<dbReference type="EMBL" id="FUXZ01000009">
    <property type="protein sequence ID" value="SKA68736.1"/>
    <property type="molecule type" value="Genomic_DNA"/>
</dbReference>
<evidence type="ECO:0000256" key="7">
    <source>
        <dbReference type="SAM" id="Phobius"/>
    </source>
</evidence>
<evidence type="ECO:0000256" key="1">
    <source>
        <dbReference type="ARBA" id="ARBA00004651"/>
    </source>
</evidence>
<feature type="transmembrane region" description="Helical" evidence="7">
    <location>
        <begin position="62"/>
        <end position="80"/>
    </location>
</feature>
<dbReference type="STRING" id="39495.SAMN02745111_01665"/>
<gene>
    <name evidence="8" type="ORF">SAMN02745111_01665</name>
</gene>
<dbReference type="Pfam" id="PF02534">
    <property type="entry name" value="T4SS-DNA_transf"/>
    <property type="match status" value="1"/>
</dbReference>
<dbReference type="PANTHER" id="PTHR37937">
    <property type="entry name" value="CONJUGATIVE TRANSFER: DNA TRANSPORT"/>
    <property type="match status" value="1"/>
</dbReference>
<comment type="similarity">
    <text evidence="2">Belongs to the VirD4/TraG family.</text>
</comment>
<dbReference type="RefSeq" id="WP_078766514.1">
    <property type="nucleotide sequence ID" value="NZ_FUXZ01000009.1"/>
</dbReference>
<evidence type="ECO:0000256" key="3">
    <source>
        <dbReference type="ARBA" id="ARBA00022475"/>
    </source>
</evidence>
<dbReference type="InterPro" id="IPR003688">
    <property type="entry name" value="TraG/VirD4"/>
</dbReference>
<accession>A0A1T4VUV9</accession>
<evidence type="ECO:0000313" key="8">
    <source>
        <dbReference type="EMBL" id="SKA68736.1"/>
    </source>
</evidence>
<reference evidence="8 9" key="1">
    <citation type="submission" date="2017-02" db="EMBL/GenBank/DDBJ databases">
        <authorList>
            <person name="Peterson S.W."/>
        </authorList>
    </citation>
    <scope>NUCLEOTIDE SEQUENCE [LARGE SCALE GENOMIC DNA]</scope>
    <source>
        <strain evidence="8 9">ATCC 35992</strain>
    </source>
</reference>
<comment type="subcellular location">
    <subcellularLocation>
        <location evidence="1">Cell membrane</location>
        <topology evidence="1">Multi-pass membrane protein</topology>
    </subcellularLocation>
</comment>
<keyword evidence="4 7" id="KW-0812">Transmembrane</keyword>
<dbReference type="InterPro" id="IPR051539">
    <property type="entry name" value="T4SS-coupling_protein"/>
</dbReference>
<name>A0A1T4VUV9_9FIRM</name>
<dbReference type="AlphaFoldDB" id="A0A1T4VUV9"/>
<dbReference type="GO" id="GO:0005886">
    <property type="term" value="C:plasma membrane"/>
    <property type="evidence" value="ECO:0007669"/>
    <property type="project" value="UniProtKB-SubCell"/>
</dbReference>
<dbReference type="Proteomes" id="UP000190814">
    <property type="component" value="Unassembled WGS sequence"/>
</dbReference>
<keyword evidence="6 7" id="KW-0472">Membrane</keyword>
<protein>
    <submittedName>
        <fullName evidence="8">Type IV secretion system protein VirD4</fullName>
    </submittedName>
</protein>
<evidence type="ECO:0000256" key="2">
    <source>
        <dbReference type="ARBA" id="ARBA00008806"/>
    </source>
</evidence>
<proteinExistence type="inferred from homology"/>
<evidence type="ECO:0000256" key="6">
    <source>
        <dbReference type="ARBA" id="ARBA00023136"/>
    </source>
</evidence>
<evidence type="ECO:0000313" key="9">
    <source>
        <dbReference type="Proteomes" id="UP000190814"/>
    </source>
</evidence>
<dbReference type="NCBIfam" id="NF045973">
    <property type="entry name" value="conju_CD1115"/>
    <property type="match status" value="1"/>
</dbReference>
<sequence>MQRKNVKRRNTIIVFSIFLVMIIYICFCASALFITKGLNFDNAMDYLMYYIKHPKKDYFNDKTIFCILGGIVVWFLFFVYKLADSTYNFMPGEEYGSAKWGNVKAFNKKFEDREDKSNNKILSENIRFRYDESTLLNNNTFIAGGSGTGKSASILTPNLLVNHSSMIYTDPKGSLIKKYGNYLASQENTRVYFIDTVNMSKSMHFNPFPYIRDTTTLEMLITNILDNTKPETEMTGGDPFWDKAEHLYIKSIFSFIWQHTPCDIDWTNYGSREDDDQVHYEMNLVTFLDFIHRADVITDPRTGDMQPSMLERLFKELPVDDDARYSYEDMSKGAGDTLRSIIISCNSRFSTWRNKELHELLKDNDIPIEEFGIGKNGDGITKSHLFITIPDDDKTYNFVPGMIYTLLFQELYYQARFYDNDRLPLDVGFWLDEFANIKMPSGFKEKLATVRSRGIYCAIFLQSLAQMKELFKNDTWEGVVGNCDTFIYLGGNEHGTFKYISELLGKWTIYKKSSSESKGSHGSSSNSVDVIARDLMDPNEIRLLPNNKEIVFVRGERALMDFKWYPWNHKINSYAMSYGSFEPVKYMELIRKQREEANDYYELIFDNKKKIDYYLAQKESGKVVETTVNILSFLNYDFDEDNDKTIEDDINELIKLSDEEIENIISEEEFIENKRTTREKKNLFKNMDLIGLYASDILDARRKEILKSLYKLDYSPEQIKDIISLDRDLDEIEQLYEASIVLKG</sequence>
<keyword evidence="3" id="KW-1003">Cell membrane</keyword>
<feature type="transmembrane region" description="Helical" evidence="7">
    <location>
        <begin position="12"/>
        <end position="34"/>
    </location>
</feature>
<dbReference type="PANTHER" id="PTHR37937:SF1">
    <property type="entry name" value="CONJUGATIVE TRANSFER: DNA TRANSPORT"/>
    <property type="match status" value="1"/>
</dbReference>
<dbReference type="Gene3D" id="3.40.50.300">
    <property type="entry name" value="P-loop containing nucleotide triphosphate hydrolases"/>
    <property type="match status" value="2"/>
</dbReference>
<organism evidence="8 9">
    <name type="scientific">Eubacterium uniforme</name>
    <dbReference type="NCBI Taxonomy" id="39495"/>
    <lineage>
        <taxon>Bacteria</taxon>
        <taxon>Bacillati</taxon>
        <taxon>Bacillota</taxon>
        <taxon>Clostridia</taxon>
        <taxon>Eubacteriales</taxon>
        <taxon>Eubacteriaceae</taxon>
        <taxon>Eubacterium</taxon>
    </lineage>
</organism>
<evidence type="ECO:0000256" key="4">
    <source>
        <dbReference type="ARBA" id="ARBA00022692"/>
    </source>
</evidence>
<dbReference type="InterPro" id="IPR027417">
    <property type="entry name" value="P-loop_NTPase"/>
</dbReference>
<evidence type="ECO:0000256" key="5">
    <source>
        <dbReference type="ARBA" id="ARBA00022989"/>
    </source>
</evidence>
<dbReference type="OrthoDB" id="9766496at2"/>
<keyword evidence="5 7" id="KW-1133">Transmembrane helix</keyword>
<dbReference type="SUPFAM" id="SSF52540">
    <property type="entry name" value="P-loop containing nucleoside triphosphate hydrolases"/>
    <property type="match status" value="1"/>
</dbReference>
<keyword evidence="9" id="KW-1185">Reference proteome</keyword>